<dbReference type="InterPro" id="IPR036971">
    <property type="entry name" value="PDEase_catalytic_dom_sf"/>
</dbReference>
<dbReference type="PRINTS" id="PR00387">
    <property type="entry name" value="PDIESTERASE1"/>
</dbReference>
<name>A0ABD2PPZ0_9PLAT</name>
<feature type="binding site" evidence="4">
    <location>
        <position position="86"/>
    </location>
    <ligand>
        <name>Zn(2+)</name>
        <dbReference type="ChEBI" id="CHEBI:29105"/>
        <label>1</label>
    </ligand>
</feature>
<organism evidence="6 7">
    <name type="scientific">Cichlidogyrus casuarinus</name>
    <dbReference type="NCBI Taxonomy" id="1844966"/>
    <lineage>
        <taxon>Eukaryota</taxon>
        <taxon>Metazoa</taxon>
        <taxon>Spiralia</taxon>
        <taxon>Lophotrochozoa</taxon>
        <taxon>Platyhelminthes</taxon>
        <taxon>Monogenea</taxon>
        <taxon>Monopisthocotylea</taxon>
        <taxon>Dactylogyridea</taxon>
        <taxon>Ancyrocephalidae</taxon>
        <taxon>Cichlidogyrus</taxon>
    </lineage>
</organism>
<comment type="caution">
    <text evidence="6">The sequence shown here is derived from an EMBL/GenBank/DDBJ whole genome shotgun (WGS) entry which is preliminary data.</text>
</comment>
<feature type="binding site" evidence="4">
    <location>
        <position position="85"/>
    </location>
    <ligand>
        <name>Zn(2+)</name>
        <dbReference type="ChEBI" id="CHEBI:29105"/>
        <label>1</label>
    </ligand>
</feature>
<evidence type="ECO:0000313" key="6">
    <source>
        <dbReference type="EMBL" id="KAL3308757.1"/>
    </source>
</evidence>
<evidence type="ECO:0000256" key="3">
    <source>
        <dbReference type="PIRSR" id="PIRSR623088-1"/>
    </source>
</evidence>
<dbReference type="InterPro" id="IPR023174">
    <property type="entry name" value="PDEase_CS"/>
</dbReference>
<dbReference type="PANTHER" id="PTHR11347">
    <property type="entry name" value="CYCLIC NUCLEOTIDE PHOSPHODIESTERASE"/>
    <property type="match status" value="1"/>
</dbReference>
<protein>
    <recommendedName>
        <fullName evidence="5">PDEase domain-containing protein</fullName>
    </recommendedName>
</protein>
<dbReference type="PROSITE" id="PS00126">
    <property type="entry name" value="PDEASE_I_1"/>
    <property type="match status" value="1"/>
</dbReference>
<feature type="non-terminal residue" evidence="6">
    <location>
        <position position="1"/>
    </location>
</feature>
<evidence type="ECO:0000313" key="7">
    <source>
        <dbReference type="Proteomes" id="UP001626550"/>
    </source>
</evidence>
<sequence length="172" mass="19348">KLLTVLFVCLLQKKNFFTKFSINPGTLMGCMQKVETMYRKSVPYHNSTHGADVLQSAHVLVSSKSLKGIYSDLELFAMYFACAVHDVDHPGLTNQYLINTKIITFLSNSANQLALLYNDASVLENHHLYVAFSILSNHPDCDITSNLSKKQRQAFRKIVIDIVSRASLPSHE</sequence>
<dbReference type="GO" id="GO:0046872">
    <property type="term" value="F:metal ion binding"/>
    <property type="evidence" value="ECO:0007669"/>
    <property type="project" value="UniProtKB-KW"/>
</dbReference>
<keyword evidence="1 4" id="KW-0479">Metal-binding</keyword>
<dbReference type="EMBL" id="JBJKFK010004731">
    <property type="protein sequence ID" value="KAL3308757.1"/>
    <property type="molecule type" value="Genomic_DNA"/>
</dbReference>
<dbReference type="SUPFAM" id="SSF109604">
    <property type="entry name" value="HD-domain/PDEase-like"/>
    <property type="match status" value="1"/>
</dbReference>
<dbReference type="Gene3D" id="1.10.1300.10">
    <property type="entry name" value="3'5'-cyclic nucleotide phosphodiesterase, catalytic domain"/>
    <property type="match status" value="1"/>
</dbReference>
<dbReference type="PROSITE" id="PS51845">
    <property type="entry name" value="PDEASE_I_2"/>
    <property type="match status" value="1"/>
</dbReference>
<keyword evidence="7" id="KW-1185">Reference proteome</keyword>
<feature type="binding site" evidence="4">
    <location>
        <position position="86"/>
    </location>
    <ligand>
        <name>Zn(2+)</name>
        <dbReference type="ChEBI" id="CHEBI:29105"/>
        <label>2</label>
    </ligand>
</feature>
<dbReference type="Pfam" id="PF00233">
    <property type="entry name" value="PDEase_I"/>
    <property type="match status" value="1"/>
</dbReference>
<evidence type="ECO:0000256" key="4">
    <source>
        <dbReference type="PIRSR" id="PIRSR623088-3"/>
    </source>
</evidence>
<evidence type="ECO:0000256" key="2">
    <source>
        <dbReference type="ARBA" id="ARBA00022801"/>
    </source>
</evidence>
<evidence type="ECO:0000256" key="1">
    <source>
        <dbReference type="ARBA" id="ARBA00022723"/>
    </source>
</evidence>
<dbReference type="Proteomes" id="UP001626550">
    <property type="component" value="Unassembled WGS sequence"/>
</dbReference>
<reference evidence="6 7" key="1">
    <citation type="submission" date="2024-11" db="EMBL/GenBank/DDBJ databases">
        <title>Adaptive evolution of stress response genes in parasites aligns with host niche diversity.</title>
        <authorList>
            <person name="Hahn C."/>
            <person name="Resl P."/>
        </authorList>
    </citation>
    <scope>NUCLEOTIDE SEQUENCE [LARGE SCALE GENOMIC DNA]</scope>
    <source>
        <strain evidence="6">EGGRZ-B1_66</strain>
        <tissue evidence="6">Body</tissue>
    </source>
</reference>
<proteinExistence type="predicted"/>
<gene>
    <name evidence="6" type="ORF">Ciccas_012706</name>
</gene>
<dbReference type="InterPro" id="IPR002073">
    <property type="entry name" value="PDEase_catalytic_dom"/>
</dbReference>
<evidence type="ECO:0000259" key="5">
    <source>
        <dbReference type="PROSITE" id="PS51845"/>
    </source>
</evidence>
<feature type="domain" description="PDEase" evidence="5">
    <location>
        <begin position="1"/>
        <end position="172"/>
    </location>
</feature>
<keyword evidence="2" id="KW-0378">Hydrolase</keyword>
<feature type="binding site" evidence="4">
    <location>
        <position position="49"/>
    </location>
    <ligand>
        <name>Zn(2+)</name>
        <dbReference type="ChEBI" id="CHEBI:29105"/>
        <label>1</label>
    </ligand>
</feature>
<feature type="active site" description="Proton donor" evidence="3">
    <location>
        <position position="45"/>
    </location>
</feature>
<dbReference type="InterPro" id="IPR023088">
    <property type="entry name" value="PDEase"/>
</dbReference>
<dbReference type="GO" id="GO:0016787">
    <property type="term" value="F:hydrolase activity"/>
    <property type="evidence" value="ECO:0007669"/>
    <property type="project" value="UniProtKB-KW"/>
</dbReference>
<accession>A0ABD2PPZ0</accession>
<dbReference type="AlphaFoldDB" id="A0ABD2PPZ0"/>